<sequence length="637" mass="73822">MGSCSDDRRFLILNGKKKLQLRAESKEDRLIWLEGLFAAKKTYFTSDFIHMTRINKAATRESEMKGGNTSRLDEERYRQEETDENLYFDAEDCLSSSSLRSAKCYDDGSSFDSDNEEVHPSEDGLSTFMRFVECDYPYVERREKLPDPVEQEKGISLWSIIKDNIGKDLTKVCLPVYFNEPLSSLQKCFEDFEYSYLLDQAYEWGRTGNGLMRMLNVAAFAVSGYACTDGRKFKPFNPLLGETYEANYPDKGLRFISEKVSHHPLILACYCEGRGWKMWGDTNLKSKFWGPSIQLDPVGVLNLEFDDGEVFQWSKVTTSIYNLILGEVYCEHYGTMHIQGSSGYSCKVKFKKQSLMNRNPHQVHGVVQDRSGRTVATVLGKWDESLHYSNSSMDSGQDMAFLLWKKSKPSNFQTKYNFTHFSITLNELSPDLEEKLPPTDSRLRPDQRFLENGKYEIANSEKLRLEQKQRQNFYGAILDKLHMSALGAYLEGWLQFPNKQEDRRRMRNLKEKNIPSHMLANTYRISFKYHRNVFLFPQPTIYSWIIESFTTNNVPARFHDPAANAELEVQEKLSLLEWFANEYRRFGCSLEFVTNKSKEGSQFFRSFGGIGGLLRYQLDVRAFDELSDDGEVFEDSE</sequence>
<gene>
    <name evidence="4" type="ORF">T459_24490</name>
</gene>
<keyword evidence="5" id="KW-1185">Reference proteome</keyword>
<dbReference type="SUPFAM" id="SSF144000">
    <property type="entry name" value="Oxysterol-binding protein-like"/>
    <property type="match status" value="1"/>
</dbReference>
<evidence type="ECO:0000313" key="4">
    <source>
        <dbReference type="EMBL" id="PHT73705.1"/>
    </source>
</evidence>
<dbReference type="FunFam" id="2.40.160.120:FF:000012">
    <property type="entry name" value="Oxysterol-binding protein-related protein 2A"/>
    <property type="match status" value="1"/>
</dbReference>
<dbReference type="EMBL" id="AYRZ02000009">
    <property type="protein sequence ID" value="PHT73705.1"/>
    <property type="molecule type" value="Genomic_DNA"/>
</dbReference>
<dbReference type="InterPro" id="IPR001849">
    <property type="entry name" value="PH_domain"/>
</dbReference>
<dbReference type="SUPFAM" id="SSF55315">
    <property type="entry name" value="L30e-like"/>
    <property type="match status" value="1"/>
</dbReference>
<dbReference type="InterPro" id="IPR005142">
    <property type="entry name" value="eRF1_3"/>
</dbReference>
<reference evidence="4 5" key="1">
    <citation type="journal article" date="2014" name="Nat. Genet.">
        <title>Genome sequence of the hot pepper provides insights into the evolution of pungency in Capsicum species.</title>
        <authorList>
            <person name="Kim S."/>
            <person name="Park M."/>
            <person name="Yeom S.I."/>
            <person name="Kim Y.M."/>
            <person name="Lee J.M."/>
            <person name="Lee H.A."/>
            <person name="Seo E."/>
            <person name="Choi J."/>
            <person name="Cheong K."/>
            <person name="Kim K.T."/>
            <person name="Jung K."/>
            <person name="Lee G.W."/>
            <person name="Oh S.K."/>
            <person name="Bae C."/>
            <person name="Kim S.B."/>
            <person name="Lee H.Y."/>
            <person name="Kim S.Y."/>
            <person name="Kim M.S."/>
            <person name="Kang B.C."/>
            <person name="Jo Y.D."/>
            <person name="Yang H.B."/>
            <person name="Jeong H.J."/>
            <person name="Kang W.H."/>
            <person name="Kwon J.K."/>
            <person name="Shin C."/>
            <person name="Lim J.Y."/>
            <person name="Park J.H."/>
            <person name="Huh J.H."/>
            <person name="Kim J.S."/>
            <person name="Kim B.D."/>
            <person name="Cohen O."/>
            <person name="Paran I."/>
            <person name="Suh M.C."/>
            <person name="Lee S.B."/>
            <person name="Kim Y.K."/>
            <person name="Shin Y."/>
            <person name="Noh S.J."/>
            <person name="Park J."/>
            <person name="Seo Y.S."/>
            <person name="Kwon S.Y."/>
            <person name="Kim H.A."/>
            <person name="Park J.M."/>
            <person name="Kim H.J."/>
            <person name="Choi S.B."/>
            <person name="Bosland P.W."/>
            <person name="Reeves G."/>
            <person name="Jo S.H."/>
            <person name="Lee B.W."/>
            <person name="Cho H.T."/>
            <person name="Choi H.S."/>
            <person name="Lee M.S."/>
            <person name="Yu Y."/>
            <person name="Do Choi Y."/>
            <person name="Park B.S."/>
            <person name="van Deynze A."/>
            <person name="Ashrafi H."/>
            <person name="Hill T."/>
            <person name="Kim W.T."/>
            <person name="Pai H.S."/>
            <person name="Ahn H.K."/>
            <person name="Yeam I."/>
            <person name="Giovannoni J.J."/>
            <person name="Rose J.K."/>
            <person name="Sorensen I."/>
            <person name="Lee S.J."/>
            <person name="Kim R.W."/>
            <person name="Choi I.Y."/>
            <person name="Choi B.S."/>
            <person name="Lim J.S."/>
            <person name="Lee Y.H."/>
            <person name="Choi D."/>
        </authorList>
    </citation>
    <scope>NUCLEOTIDE SEQUENCE [LARGE SCALE GENOMIC DNA]</scope>
    <source>
        <strain evidence="5">cv. CM334</strain>
    </source>
</reference>
<proteinExistence type="inferred from homology"/>
<dbReference type="Proteomes" id="UP000222542">
    <property type="component" value="Unassembled WGS sequence"/>
</dbReference>
<feature type="domain" description="PH" evidence="3">
    <location>
        <begin position="1"/>
        <end position="41"/>
    </location>
</feature>
<evidence type="ECO:0000256" key="1">
    <source>
        <dbReference type="ARBA" id="ARBA00003361"/>
    </source>
</evidence>
<comment type="caution">
    <text evidence="4">The sequence shown here is derived from an EMBL/GenBank/DDBJ whole genome shotgun (WGS) entry which is preliminary data.</text>
</comment>
<evidence type="ECO:0000256" key="2">
    <source>
        <dbReference type="RuleBase" id="RU003844"/>
    </source>
</evidence>
<dbReference type="Gene3D" id="2.40.160.120">
    <property type="match status" value="1"/>
</dbReference>
<dbReference type="Pfam" id="PF01237">
    <property type="entry name" value="Oxysterol_BP"/>
    <property type="match status" value="1"/>
</dbReference>
<dbReference type="GO" id="GO:0016020">
    <property type="term" value="C:membrane"/>
    <property type="evidence" value="ECO:0000318"/>
    <property type="project" value="GO_Central"/>
</dbReference>
<comment type="similarity">
    <text evidence="2">Belongs to the OSBP family.</text>
</comment>
<dbReference type="PROSITE" id="PS01013">
    <property type="entry name" value="OSBP"/>
    <property type="match status" value="1"/>
</dbReference>
<dbReference type="Gene3D" id="3.30.1330.30">
    <property type="match status" value="1"/>
</dbReference>
<organism evidence="4 5">
    <name type="scientific">Capsicum annuum</name>
    <name type="common">Capsicum pepper</name>
    <dbReference type="NCBI Taxonomy" id="4072"/>
    <lineage>
        <taxon>Eukaryota</taxon>
        <taxon>Viridiplantae</taxon>
        <taxon>Streptophyta</taxon>
        <taxon>Embryophyta</taxon>
        <taxon>Tracheophyta</taxon>
        <taxon>Spermatophyta</taxon>
        <taxon>Magnoliopsida</taxon>
        <taxon>eudicotyledons</taxon>
        <taxon>Gunneridae</taxon>
        <taxon>Pentapetalae</taxon>
        <taxon>asterids</taxon>
        <taxon>lamiids</taxon>
        <taxon>Solanales</taxon>
        <taxon>Solanaceae</taxon>
        <taxon>Solanoideae</taxon>
        <taxon>Capsiceae</taxon>
        <taxon>Capsicum</taxon>
    </lineage>
</organism>
<dbReference type="PANTHER" id="PTHR10972:SF186">
    <property type="entry name" value="OXYSTEROL-BINDING PROTEIN-RELATED PROTEIN 1B-LIKE ISOFORM X1"/>
    <property type="match status" value="1"/>
</dbReference>
<dbReference type="STRING" id="4072.A0A2G2YVP2"/>
<dbReference type="GO" id="GO:0032934">
    <property type="term" value="F:sterol binding"/>
    <property type="evidence" value="ECO:0000318"/>
    <property type="project" value="GO_Central"/>
</dbReference>
<dbReference type="InterPro" id="IPR029064">
    <property type="entry name" value="Ribosomal_eL30-like_sf"/>
</dbReference>
<dbReference type="PANTHER" id="PTHR10972">
    <property type="entry name" value="OXYSTEROL-BINDING PROTEIN-RELATED"/>
    <property type="match status" value="1"/>
</dbReference>
<comment type="function">
    <text evidence="1">May be involved in the transport of sterols.</text>
</comment>
<dbReference type="OMA" id="ILACYCE"/>
<dbReference type="GO" id="GO:0005829">
    <property type="term" value="C:cytosol"/>
    <property type="evidence" value="ECO:0000318"/>
    <property type="project" value="GO_Central"/>
</dbReference>
<accession>A0A2G2YVP2</accession>
<dbReference type="PROSITE" id="PS50003">
    <property type="entry name" value="PH_DOMAIN"/>
    <property type="match status" value="1"/>
</dbReference>
<name>A0A2G2YVP2_CAPAN</name>
<dbReference type="Gramene" id="PHT73705">
    <property type="protein sequence ID" value="PHT73705"/>
    <property type="gene ID" value="T459_24490"/>
</dbReference>
<evidence type="ECO:0000313" key="5">
    <source>
        <dbReference type="Proteomes" id="UP000222542"/>
    </source>
</evidence>
<dbReference type="InterPro" id="IPR000648">
    <property type="entry name" value="Oxysterol-bd"/>
</dbReference>
<dbReference type="InterPro" id="IPR018494">
    <property type="entry name" value="Oxysterol-bd_CS"/>
</dbReference>
<dbReference type="InterPro" id="IPR037239">
    <property type="entry name" value="OSBP_sf"/>
</dbReference>
<dbReference type="Pfam" id="PF03465">
    <property type="entry name" value="eRF1_3"/>
    <property type="match status" value="1"/>
</dbReference>
<reference evidence="4 5" key="2">
    <citation type="journal article" date="2017" name="Genome Biol.">
        <title>New reference genome sequences of hot pepper reveal the massive evolution of plant disease-resistance genes by retroduplication.</title>
        <authorList>
            <person name="Kim S."/>
            <person name="Park J."/>
            <person name="Yeom S.I."/>
            <person name="Kim Y.M."/>
            <person name="Seo E."/>
            <person name="Kim K.T."/>
            <person name="Kim M.S."/>
            <person name="Lee J.M."/>
            <person name="Cheong K."/>
            <person name="Shin H.S."/>
            <person name="Kim S.B."/>
            <person name="Han K."/>
            <person name="Lee J."/>
            <person name="Park M."/>
            <person name="Lee H.A."/>
            <person name="Lee H.Y."/>
            <person name="Lee Y."/>
            <person name="Oh S."/>
            <person name="Lee J.H."/>
            <person name="Choi E."/>
            <person name="Choi E."/>
            <person name="Lee S.E."/>
            <person name="Jeon J."/>
            <person name="Kim H."/>
            <person name="Choi G."/>
            <person name="Song H."/>
            <person name="Lee J."/>
            <person name="Lee S.C."/>
            <person name="Kwon J.K."/>
            <person name="Lee H.Y."/>
            <person name="Koo N."/>
            <person name="Hong Y."/>
            <person name="Kim R.W."/>
            <person name="Kang W.H."/>
            <person name="Huh J.H."/>
            <person name="Kang B.C."/>
            <person name="Yang T.J."/>
            <person name="Lee Y.H."/>
            <person name="Bennetzen J.L."/>
            <person name="Choi D."/>
        </authorList>
    </citation>
    <scope>NUCLEOTIDE SEQUENCE [LARGE SCALE GENOMIC DNA]</scope>
    <source>
        <strain evidence="5">cv. CM334</strain>
    </source>
</reference>
<evidence type="ECO:0000259" key="3">
    <source>
        <dbReference type="PROSITE" id="PS50003"/>
    </source>
</evidence>
<protein>
    <submittedName>
        <fullName evidence="4">Oxysterol-binding protein-related protein 2A</fullName>
    </submittedName>
</protein>
<dbReference type="AlphaFoldDB" id="A0A2G2YVP2"/>